<feature type="compositionally biased region" description="Basic and acidic residues" evidence="7">
    <location>
        <begin position="210"/>
        <end position="222"/>
    </location>
</feature>
<proteinExistence type="inferred from homology"/>
<feature type="region of interest" description="Disordered" evidence="7">
    <location>
        <begin position="115"/>
        <end position="140"/>
    </location>
</feature>
<dbReference type="Pfam" id="PF04900">
    <property type="entry name" value="Fcf1"/>
    <property type="match status" value="1"/>
</dbReference>
<keyword evidence="3" id="KW-0698">rRNA processing</keyword>
<dbReference type="SUPFAM" id="SSF88723">
    <property type="entry name" value="PIN domain-like"/>
    <property type="match status" value="1"/>
</dbReference>
<organism evidence="9 10">
    <name type="scientific">Cloeon dipterum</name>
    <dbReference type="NCBI Taxonomy" id="197152"/>
    <lineage>
        <taxon>Eukaryota</taxon>
        <taxon>Metazoa</taxon>
        <taxon>Ecdysozoa</taxon>
        <taxon>Arthropoda</taxon>
        <taxon>Hexapoda</taxon>
        <taxon>Insecta</taxon>
        <taxon>Pterygota</taxon>
        <taxon>Palaeoptera</taxon>
        <taxon>Ephemeroptera</taxon>
        <taxon>Pisciforma</taxon>
        <taxon>Baetidae</taxon>
        <taxon>Cloeon</taxon>
    </lineage>
</organism>
<dbReference type="EMBL" id="CADEPI010000023">
    <property type="protein sequence ID" value="CAB3366093.1"/>
    <property type="molecule type" value="Genomic_DNA"/>
</dbReference>
<evidence type="ECO:0000256" key="1">
    <source>
        <dbReference type="ARBA" id="ARBA00004604"/>
    </source>
</evidence>
<dbReference type="PANTHER" id="PTHR12416">
    <property type="entry name" value="RRNA-PROCESSING PROTEIN UTP23 HOMOLOG"/>
    <property type="match status" value="1"/>
</dbReference>
<evidence type="ECO:0000256" key="5">
    <source>
        <dbReference type="ARBA" id="ARBA00037300"/>
    </source>
</evidence>
<dbReference type="CDD" id="cd09866">
    <property type="entry name" value="PIN_Fcf1-Utp23-H"/>
    <property type="match status" value="1"/>
</dbReference>
<protein>
    <recommendedName>
        <fullName evidence="8">UTP23 sensor motif region domain-containing protein</fullName>
    </recommendedName>
</protein>
<gene>
    <name evidence="9" type="ORF">CLODIP_2_CD16198</name>
</gene>
<dbReference type="Gene3D" id="3.40.50.1010">
    <property type="entry name" value="5'-nuclease"/>
    <property type="match status" value="1"/>
</dbReference>
<evidence type="ECO:0000256" key="2">
    <source>
        <dbReference type="ARBA" id="ARBA00022517"/>
    </source>
</evidence>
<dbReference type="Proteomes" id="UP000494165">
    <property type="component" value="Unassembled WGS sequence"/>
</dbReference>
<evidence type="ECO:0000256" key="7">
    <source>
        <dbReference type="SAM" id="MobiDB-lite"/>
    </source>
</evidence>
<comment type="caution">
    <text evidence="9">The sequence shown here is derived from an EMBL/GenBank/DDBJ whole genome shotgun (WGS) entry which is preliminary data.</text>
</comment>
<feature type="compositionally biased region" description="Basic residues" evidence="7">
    <location>
        <begin position="197"/>
        <end position="209"/>
    </location>
</feature>
<dbReference type="Pfam" id="PF24779">
    <property type="entry name" value="UTP23_sensor"/>
    <property type="match status" value="1"/>
</dbReference>
<evidence type="ECO:0000256" key="6">
    <source>
        <dbReference type="ARBA" id="ARBA00038503"/>
    </source>
</evidence>
<reference evidence="9 10" key="1">
    <citation type="submission" date="2020-04" db="EMBL/GenBank/DDBJ databases">
        <authorList>
            <person name="Alioto T."/>
            <person name="Alioto T."/>
            <person name="Gomez Garrido J."/>
        </authorList>
    </citation>
    <scope>NUCLEOTIDE SEQUENCE [LARGE SCALE GENOMIC DNA]</scope>
</reference>
<keyword evidence="4" id="KW-0539">Nucleus</keyword>
<evidence type="ECO:0000256" key="4">
    <source>
        <dbReference type="ARBA" id="ARBA00023242"/>
    </source>
</evidence>
<dbReference type="InterPro" id="IPR006984">
    <property type="entry name" value="Fcf1/UTP23"/>
</dbReference>
<evidence type="ECO:0000256" key="3">
    <source>
        <dbReference type="ARBA" id="ARBA00022552"/>
    </source>
</evidence>
<keyword evidence="10" id="KW-1185">Reference proteome</keyword>
<comment type="similarity">
    <text evidence="6">Belongs to the UTP23/FCF1 family. UTP23 subfamily.</text>
</comment>
<dbReference type="GO" id="GO:0032040">
    <property type="term" value="C:small-subunit processome"/>
    <property type="evidence" value="ECO:0007669"/>
    <property type="project" value="InterPro"/>
</dbReference>
<name>A0A8S1CLE5_9INSE</name>
<accession>A0A8S1CLE5</accession>
<feature type="region of interest" description="Disordered" evidence="7">
    <location>
        <begin position="167"/>
        <end position="222"/>
    </location>
</feature>
<evidence type="ECO:0000313" key="9">
    <source>
        <dbReference type="EMBL" id="CAB3366093.1"/>
    </source>
</evidence>
<feature type="domain" description="UTP23 sensor motif region" evidence="8">
    <location>
        <begin position="161"/>
        <end position="179"/>
    </location>
</feature>
<evidence type="ECO:0000313" key="10">
    <source>
        <dbReference type="Proteomes" id="UP000494165"/>
    </source>
</evidence>
<comment type="function">
    <text evidence="5">Involved in rRNA-processing and ribosome biogenesis.</text>
</comment>
<sequence>MCFYALKNKVNLQEQLPKYFGTEVKLLTTPCVIIEAEKLGPALFGATLIAKQFPTHRCGHEENPVSGSKCLRSMVNKNNKDRYIIGTQDRELQEKLRLVPGAPLLYIHNKAPTLEAPSAASTKRSEKISQKKFLPEKQSGESLAEIKRRVLGIEENTEKIFKKKKIKGPNPLSCKKKKKAAEPNLPAPSTVSEGQVRKKRSRKRVKIPQHVKEHIKLQVEKS</sequence>
<dbReference type="GO" id="GO:0006364">
    <property type="term" value="P:rRNA processing"/>
    <property type="evidence" value="ECO:0007669"/>
    <property type="project" value="UniProtKB-KW"/>
</dbReference>
<dbReference type="InterPro" id="IPR029060">
    <property type="entry name" value="PIN-like_dom_sf"/>
</dbReference>
<dbReference type="AlphaFoldDB" id="A0A8S1CLE5"/>
<keyword evidence="2" id="KW-0690">Ribosome biogenesis</keyword>
<dbReference type="InterPro" id="IPR057776">
    <property type="entry name" value="UTP23_sensor"/>
</dbReference>
<dbReference type="OrthoDB" id="25675at2759"/>
<evidence type="ECO:0000259" key="8">
    <source>
        <dbReference type="Pfam" id="PF24779"/>
    </source>
</evidence>
<feature type="compositionally biased region" description="Basic and acidic residues" evidence="7">
    <location>
        <begin position="123"/>
        <end position="140"/>
    </location>
</feature>
<comment type="subcellular location">
    <subcellularLocation>
        <location evidence="1">Nucleus</location>
        <location evidence="1">Nucleolus</location>
    </subcellularLocation>
</comment>